<evidence type="ECO:0000313" key="3">
    <source>
        <dbReference type="Proteomes" id="UP001589707"/>
    </source>
</evidence>
<organism evidence="2 3">
    <name type="scientific">Brevibacterium otitidis</name>
    <dbReference type="NCBI Taxonomy" id="53364"/>
    <lineage>
        <taxon>Bacteria</taxon>
        <taxon>Bacillati</taxon>
        <taxon>Actinomycetota</taxon>
        <taxon>Actinomycetes</taxon>
        <taxon>Micrococcales</taxon>
        <taxon>Brevibacteriaceae</taxon>
        <taxon>Brevibacterium</taxon>
    </lineage>
</organism>
<dbReference type="RefSeq" id="WP_376837466.1">
    <property type="nucleotide sequence ID" value="NZ_JBHMAU010000002.1"/>
</dbReference>
<feature type="region of interest" description="Disordered" evidence="1">
    <location>
        <begin position="22"/>
        <end position="66"/>
    </location>
</feature>
<dbReference type="Proteomes" id="UP001589707">
    <property type="component" value="Unassembled WGS sequence"/>
</dbReference>
<accession>A0ABV5WY42</accession>
<reference evidence="2 3" key="1">
    <citation type="submission" date="2024-09" db="EMBL/GenBank/DDBJ databases">
        <authorList>
            <person name="Sun Q."/>
            <person name="Mori K."/>
        </authorList>
    </citation>
    <scope>NUCLEOTIDE SEQUENCE [LARGE SCALE GENOMIC DNA]</scope>
    <source>
        <strain evidence="2 3">JCM 11683</strain>
    </source>
</reference>
<dbReference type="EMBL" id="JBHMAU010000002">
    <property type="protein sequence ID" value="MFB9774843.1"/>
    <property type="molecule type" value="Genomic_DNA"/>
</dbReference>
<evidence type="ECO:0000313" key="2">
    <source>
        <dbReference type="EMBL" id="MFB9774843.1"/>
    </source>
</evidence>
<comment type="caution">
    <text evidence="2">The sequence shown here is derived from an EMBL/GenBank/DDBJ whole genome shotgun (WGS) entry which is preliminary data.</text>
</comment>
<sequence>MEERLIAACMSEQGFVYTPQLTDSGGAEVFDPLPPGDFEISVEDAQQSGYPADSSSSGSDGDVEPADLQTLSSTQRAAWQAAYLGAEEKRKTTDTTGPGGTQITTELGGCRLTAVDQLYGSLDAYAQADFTDSNLAAFALNSAADDDAMRALDRQWSRCMADGGFSHDAAGDPLERPENARSLAVDRRGEAPAIAVSDAACQKQLSYADQRISIEDRYLTAVADAYEAEITGALDIKRSALSTGRELLG</sequence>
<keyword evidence="3" id="KW-1185">Reference proteome</keyword>
<name>A0ABV5WY42_9MICO</name>
<evidence type="ECO:0000256" key="1">
    <source>
        <dbReference type="SAM" id="MobiDB-lite"/>
    </source>
</evidence>
<gene>
    <name evidence="2" type="ORF">ACFFN1_00110</name>
</gene>
<proteinExistence type="predicted"/>
<protein>
    <submittedName>
        <fullName evidence="2">Uncharacterized protein</fullName>
    </submittedName>
</protein>